<sequence length="18" mass="2143">MLCILLALVLKKWTRNNL</sequence>
<accession>A0A0E9PAT0</accession>
<organism evidence="1">
    <name type="scientific">Anguilla anguilla</name>
    <name type="common">European freshwater eel</name>
    <name type="synonym">Muraena anguilla</name>
    <dbReference type="NCBI Taxonomy" id="7936"/>
    <lineage>
        <taxon>Eukaryota</taxon>
        <taxon>Metazoa</taxon>
        <taxon>Chordata</taxon>
        <taxon>Craniata</taxon>
        <taxon>Vertebrata</taxon>
        <taxon>Euteleostomi</taxon>
        <taxon>Actinopterygii</taxon>
        <taxon>Neopterygii</taxon>
        <taxon>Teleostei</taxon>
        <taxon>Anguilliformes</taxon>
        <taxon>Anguillidae</taxon>
        <taxon>Anguilla</taxon>
    </lineage>
</organism>
<protein>
    <submittedName>
        <fullName evidence="1">Uncharacterized protein</fullName>
    </submittedName>
</protein>
<dbReference type="AlphaFoldDB" id="A0A0E9PAT0"/>
<dbReference type="EMBL" id="GBXM01107205">
    <property type="protein sequence ID" value="JAH01372.1"/>
    <property type="molecule type" value="Transcribed_RNA"/>
</dbReference>
<evidence type="ECO:0000313" key="1">
    <source>
        <dbReference type="EMBL" id="JAH01372.1"/>
    </source>
</evidence>
<reference evidence="1" key="2">
    <citation type="journal article" date="2015" name="Fish Shellfish Immunol.">
        <title>Early steps in the European eel (Anguilla anguilla)-Vibrio vulnificus interaction in the gills: Role of the RtxA13 toxin.</title>
        <authorList>
            <person name="Callol A."/>
            <person name="Pajuelo D."/>
            <person name="Ebbesson L."/>
            <person name="Teles M."/>
            <person name="MacKenzie S."/>
            <person name="Amaro C."/>
        </authorList>
    </citation>
    <scope>NUCLEOTIDE SEQUENCE</scope>
</reference>
<proteinExistence type="predicted"/>
<name>A0A0E9PAT0_ANGAN</name>
<reference evidence="1" key="1">
    <citation type="submission" date="2014-11" db="EMBL/GenBank/DDBJ databases">
        <authorList>
            <person name="Amaro Gonzalez C."/>
        </authorList>
    </citation>
    <scope>NUCLEOTIDE SEQUENCE</scope>
</reference>